<dbReference type="EMBL" id="BSYO01000031">
    <property type="protein sequence ID" value="GMH26461.1"/>
    <property type="molecule type" value="Genomic_DNA"/>
</dbReference>
<accession>A0AAD3Y4E1</accession>
<feature type="compositionally biased region" description="Polar residues" evidence="1">
    <location>
        <begin position="1"/>
        <end position="20"/>
    </location>
</feature>
<organism evidence="2 3">
    <name type="scientific">Nepenthes gracilis</name>
    <name type="common">Slender pitcher plant</name>
    <dbReference type="NCBI Taxonomy" id="150966"/>
    <lineage>
        <taxon>Eukaryota</taxon>
        <taxon>Viridiplantae</taxon>
        <taxon>Streptophyta</taxon>
        <taxon>Embryophyta</taxon>
        <taxon>Tracheophyta</taxon>
        <taxon>Spermatophyta</taxon>
        <taxon>Magnoliopsida</taxon>
        <taxon>eudicotyledons</taxon>
        <taxon>Gunneridae</taxon>
        <taxon>Pentapetalae</taxon>
        <taxon>Caryophyllales</taxon>
        <taxon>Nepenthaceae</taxon>
        <taxon>Nepenthes</taxon>
    </lineage>
</organism>
<feature type="region of interest" description="Disordered" evidence="1">
    <location>
        <begin position="1"/>
        <end position="24"/>
    </location>
</feature>
<comment type="caution">
    <text evidence="2">The sequence shown here is derived from an EMBL/GenBank/DDBJ whole genome shotgun (WGS) entry which is preliminary data.</text>
</comment>
<dbReference type="AlphaFoldDB" id="A0AAD3Y4E1"/>
<evidence type="ECO:0000256" key="1">
    <source>
        <dbReference type="SAM" id="MobiDB-lite"/>
    </source>
</evidence>
<sequence>MSLDSKVTQIGQKHTQTKSANYRIPSEKTIRPLFVKWQLQATLARPNRPQLHTGQKQAKANWPKPTYRHIQHTIQTGQNRTAFQISIGLHPGRKAFRPSVAK</sequence>
<evidence type="ECO:0000313" key="2">
    <source>
        <dbReference type="EMBL" id="GMH26461.1"/>
    </source>
</evidence>
<protein>
    <submittedName>
        <fullName evidence="2">Uncharacterized protein</fullName>
    </submittedName>
</protein>
<reference evidence="2" key="1">
    <citation type="submission" date="2023-05" db="EMBL/GenBank/DDBJ databases">
        <title>Nepenthes gracilis genome sequencing.</title>
        <authorList>
            <person name="Fukushima K."/>
        </authorList>
    </citation>
    <scope>NUCLEOTIDE SEQUENCE</scope>
    <source>
        <strain evidence="2">SING2019-196</strain>
    </source>
</reference>
<proteinExistence type="predicted"/>
<name>A0AAD3Y4E1_NEPGR</name>
<keyword evidence="3" id="KW-1185">Reference proteome</keyword>
<dbReference type="Proteomes" id="UP001279734">
    <property type="component" value="Unassembled WGS sequence"/>
</dbReference>
<evidence type="ECO:0000313" key="3">
    <source>
        <dbReference type="Proteomes" id="UP001279734"/>
    </source>
</evidence>
<gene>
    <name evidence="2" type="ORF">Nepgr_028304</name>
</gene>